<feature type="transmembrane region" description="Helical" evidence="1">
    <location>
        <begin position="12"/>
        <end position="32"/>
    </location>
</feature>
<evidence type="ECO:0000256" key="1">
    <source>
        <dbReference type="SAM" id="Phobius"/>
    </source>
</evidence>
<accession>A0A497XPT6</accession>
<evidence type="ECO:0000313" key="2">
    <source>
        <dbReference type="EMBL" id="RLJ70129.1"/>
    </source>
</evidence>
<sequence>MKLTKYKLMLFLPVPLSAIAGYYLAGILALFMEASITPRTDKDFAQLPDFQLMKVDFDPEVANLLSYIKVKRIKEEKIPQTVEAQAEQPPQYTLSFTYVGEKKKYAIINDTLVKEGDMLSMEERVVKITREGVLLSGKWGKRWLRVSE</sequence>
<name>A0A497XPT6_9AQUI</name>
<keyword evidence="1" id="KW-0812">Transmembrane</keyword>
<evidence type="ECO:0000313" key="3">
    <source>
        <dbReference type="Proteomes" id="UP000267841"/>
    </source>
</evidence>
<gene>
    <name evidence="2" type="ORF">BCF55_0393</name>
</gene>
<protein>
    <submittedName>
        <fullName evidence="2">Uncharacterized protein</fullName>
    </submittedName>
</protein>
<reference evidence="2 3" key="1">
    <citation type="submission" date="2018-10" db="EMBL/GenBank/DDBJ databases">
        <title>Genomic Encyclopedia of Archaeal and Bacterial Type Strains, Phase II (KMG-II): from individual species to whole genera.</title>
        <authorList>
            <person name="Goeker M."/>
        </authorList>
    </citation>
    <scope>NUCLEOTIDE SEQUENCE [LARGE SCALE GENOMIC DNA]</scope>
    <source>
        <strain evidence="2 3">DSM 16510</strain>
    </source>
</reference>
<keyword evidence="1" id="KW-0472">Membrane</keyword>
<dbReference type="EMBL" id="RCCJ01000001">
    <property type="protein sequence ID" value="RLJ70129.1"/>
    <property type="molecule type" value="Genomic_DNA"/>
</dbReference>
<comment type="caution">
    <text evidence="2">The sequence shown here is derived from an EMBL/GenBank/DDBJ whole genome shotgun (WGS) entry which is preliminary data.</text>
</comment>
<dbReference type="Proteomes" id="UP000267841">
    <property type="component" value="Unassembled WGS sequence"/>
</dbReference>
<keyword evidence="3" id="KW-1185">Reference proteome</keyword>
<keyword evidence="1" id="KW-1133">Transmembrane helix</keyword>
<organism evidence="2 3">
    <name type="scientific">Hydrogenivirga caldilitoris</name>
    <dbReference type="NCBI Taxonomy" id="246264"/>
    <lineage>
        <taxon>Bacteria</taxon>
        <taxon>Pseudomonadati</taxon>
        <taxon>Aquificota</taxon>
        <taxon>Aquificia</taxon>
        <taxon>Aquificales</taxon>
        <taxon>Aquificaceae</taxon>
        <taxon>Hydrogenivirga</taxon>
    </lineage>
</organism>
<dbReference type="OrthoDB" id="9816007at2"/>
<dbReference type="RefSeq" id="WP_121009267.1">
    <property type="nucleotide sequence ID" value="NZ_RCCJ01000001.1"/>
</dbReference>
<proteinExistence type="predicted"/>
<dbReference type="AlphaFoldDB" id="A0A497XPT6"/>